<evidence type="ECO:0000313" key="11">
    <source>
        <dbReference type="Proteomes" id="UP001347796"/>
    </source>
</evidence>
<feature type="domain" description="EF-hand" evidence="9">
    <location>
        <begin position="849"/>
        <end position="877"/>
    </location>
</feature>
<dbReference type="InterPro" id="IPR036017">
    <property type="entry name" value="TCB1D9/TCB1D9B_PH-GRAM2"/>
</dbReference>
<dbReference type="Gene3D" id="1.10.238.10">
    <property type="entry name" value="EF-hand"/>
    <property type="match status" value="1"/>
</dbReference>
<dbReference type="InterPro" id="IPR036014">
    <property type="entry name" value="TCB1D9/TCB1D9B_PH-GRAM1"/>
</dbReference>
<dbReference type="InterPro" id="IPR018247">
    <property type="entry name" value="EF_Hand_1_Ca_BS"/>
</dbReference>
<dbReference type="FunFam" id="1.10.238.10:FF:000119">
    <property type="entry name" value="TBC1 domain family member 9"/>
    <property type="match status" value="1"/>
</dbReference>
<dbReference type="Gene3D" id="1.10.472.80">
    <property type="entry name" value="Ypt/Rab-GAP domain of gyp1p, domain 3"/>
    <property type="match status" value="1"/>
</dbReference>
<dbReference type="InterPro" id="IPR011993">
    <property type="entry name" value="PH-like_dom_sf"/>
</dbReference>
<evidence type="ECO:0000256" key="3">
    <source>
        <dbReference type="ARBA" id="ARBA00022490"/>
    </source>
</evidence>
<keyword evidence="2" id="KW-0343">GTPase activation</keyword>
<dbReference type="GO" id="GO:0005829">
    <property type="term" value="C:cytosol"/>
    <property type="evidence" value="ECO:0007669"/>
    <property type="project" value="UniProtKB-SubCell"/>
</dbReference>
<dbReference type="FunFam" id="1.10.8.270:FF:000002">
    <property type="entry name" value="TBC1 domain family member 9B"/>
    <property type="match status" value="1"/>
</dbReference>
<keyword evidence="3" id="KW-0963">Cytoplasm</keyword>
<proteinExistence type="predicted"/>
<evidence type="ECO:0000256" key="4">
    <source>
        <dbReference type="ARBA" id="ARBA00022737"/>
    </source>
</evidence>
<feature type="region of interest" description="Disordered" evidence="7">
    <location>
        <begin position="1158"/>
        <end position="1203"/>
    </location>
</feature>
<dbReference type="InterPro" id="IPR000195">
    <property type="entry name" value="Rab-GAP-TBC_dom"/>
</dbReference>
<feature type="compositionally biased region" description="Polar residues" evidence="7">
    <location>
        <begin position="1193"/>
        <end position="1203"/>
    </location>
</feature>
<dbReference type="PANTHER" id="PTHR47666">
    <property type="entry name" value="PROTEIN VASCULAR ASSOCIATED DEATH 1, CHLOROPLASTIC"/>
    <property type="match status" value="1"/>
</dbReference>
<evidence type="ECO:0000259" key="8">
    <source>
        <dbReference type="PROSITE" id="PS50086"/>
    </source>
</evidence>
<dbReference type="CDD" id="cd13351">
    <property type="entry name" value="PH-GRAM1_TCB1D9_TCB1D9B"/>
    <property type="match status" value="1"/>
</dbReference>
<dbReference type="Pfam" id="PF00566">
    <property type="entry name" value="RabGAP-TBC"/>
    <property type="match status" value="1"/>
</dbReference>
<dbReference type="Gene3D" id="2.30.29.30">
    <property type="entry name" value="Pleckstrin-homology domain (PH domain)/Phosphotyrosine-binding domain (PTB)"/>
    <property type="match status" value="2"/>
</dbReference>
<feature type="compositionally biased region" description="Basic and acidic residues" evidence="7">
    <location>
        <begin position="956"/>
        <end position="1021"/>
    </location>
</feature>
<comment type="subcellular location">
    <subcellularLocation>
        <location evidence="1">Cytoplasm</location>
        <location evidence="1">Cytosol</location>
    </subcellularLocation>
</comment>
<feature type="region of interest" description="Disordered" evidence="7">
    <location>
        <begin position="1280"/>
        <end position="1306"/>
    </location>
</feature>
<dbReference type="InterPro" id="IPR002048">
    <property type="entry name" value="EF_hand_dom"/>
</dbReference>
<organism evidence="10 11">
    <name type="scientific">Patella caerulea</name>
    <name type="common">Rayed Mediterranean limpet</name>
    <dbReference type="NCBI Taxonomy" id="87958"/>
    <lineage>
        <taxon>Eukaryota</taxon>
        <taxon>Metazoa</taxon>
        <taxon>Spiralia</taxon>
        <taxon>Lophotrochozoa</taxon>
        <taxon>Mollusca</taxon>
        <taxon>Gastropoda</taxon>
        <taxon>Patellogastropoda</taxon>
        <taxon>Patelloidea</taxon>
        <taxon>Patellidae</taxon>
        <taxon>Patella</taxon>
    </lineage>
</organism>
<dbReference type="InterPro" id="IPR004182">
    <property type="entry name" value="GRAM"/>
</dbReference>
<dbReference type="InterPro" id="IPR035969">
    <property type="entry name" value="Rab-GAP_TBC_sf"/>
</dbReference>
<dbReference type="Pfam" id="PF02893">
    <property type="entry name" value="GRAM"/>
    <property type="match status" value="2"/>
</dbReference>
<dbReference type="InterPro" id="IPR011992">
    <property type="entry name" value="EF-hand-dom_pair"/>
</dbReference>
<evidence type="ECO:0000256" key="7">
    <source>
        <dbReference type="SAM" id="MobiDB-lite"/>
    </source>
</evidence>
<keyword evidence="4" id="KW-0677">Repeat</keyword>
<evidence type="ECO:0000313" key="10">
    <source>
        <dbReference type="EMBL" id="KAK6190175.1"/>
    </source>
</evidence>
<dbReference type="FunFam" id="1.10.472.80:FF:000023">
    <property type="entry name" value="TBC1 domain family member 8B"/>
    <property type="match status" value="1"/>
</dbReference>
<dbReference type="SUPFAM" id="SSF47473">
    <property type="entry name" value="EF-hand"/>
    <property type="match status" value="1"/>
</dbReference>
<protein>
    <recommendedName>
        <fullName evidence="6">TBC1 domain family member 8B</fullName>
    </recommendedName>
</protein>
<dbReference type="PROSITE" id="PS50086">
    <property type="entry name" value="TBC_RABGAP"/>
    <property type="match status" value="1"/>
</dbReference>
<gene>
    <name evidence="10" type="ORF">SNE40_002098</name>
</gene>
<dbReference type="EMBL" id="JAZGQO010000002">
    <property type="protein sequence ID" value="KAK6190175.1"/>
    <property type="molecule type" value="Genomic_DNA"/>
</dbReference>
<dbReference type="SMART" id="SM00568">
    <property type="entry name" value="GRAM"/>
    <property type="match status" value="2"/>
</dbReference>
<dbReference type="PANTHER" id="PTHR47666:SF1">
    <property type="entry name" value="PROTEIN VASCULAR ASSOCIATED DEATH 1, CHLOROPLASTIC"/>
    <property type="match status" value="1"/>
</dbReference>
<reference evidence="10 11" key="1">
    <citation type="submission" date="2024-01" db="EMBL/GenBank/DDBJ databases">
        <title>The genome of the rayed Mediterranean limpet Patella caerulea (Linnaeus, 1758).</title>
        <authorList>
            <person name="Anh-Thu Weber A."/>
            <person name="Halstead-Nussloch G."/>
        </authorList>
    </citation>
    <scope>NUCLEOTIDE SEQUENCE [LARGE SCALE GENOMIC DNA]</scope>
    <source>
        <strain evidence="10">AATW-2023a</strain>
        <tissue evidence="10">Whole specimen</tissue>
    </source>
</reference>
<feature type="domain" description="Rab-GAP TBC" evidence="8">
    <location>
        <begin position="469"/>
        <end position="656"/>
    </location>
</feature>
<dbReference type="Proteomes" id="UP001347796">
    <property type="component" value="Unassembled WGS sequence"/>
</dbReference>
<evidence type="ECO:0000256" key="5">
    <source>
        <dbReference type="ARBA" id="ARBA00022837"/>
    </source>
</evidence>
<dbReference type="CDD" id="cd13354">
    <property type="entry name" value="PH-GRAM2_TCB1D9_TCB1D9B"/>
    <property type="match status" value="1"/>
</dbReference>
<evidence type="ECO:0000259" key="9">
    <source>
        <dbReference type="PROSITE" id="PS50222"/>
    </source>
</evidence>
<name>A0AAN8Q2K8_PATCE</name>
<dbReference type="GO" id="GO:0005509">
    <property type="term" value="F:calcium ion binding"/>
    <property type="evidence" value="ECO:0007669"/>
    <property type="project" value="InterPro"/>
</dbReference>
<evidence type="ECO:0000256" key="6">
    <source>
        <dbReference type="ARBA" id="ARBA00067411"/>
    </source>
</evidence>
<keyword evidence="11" id="KW-1185">Reference proteome</keyword>
<dbReference type="SUPFAM" id="SSF47923">
    <property type="entry name" value="Ypt/Rab-GAP domain of gyp1p"/>
    <property type="match status" value="2"/>
</dbReference>
<dbReference type="GO" id="GO:0003094">
    <property type="term" value="P:glomerular filtration"/>
    <property type="evidence" value="ECO:0007669"/>
    <property type="project" value="UniProtKB-ARBA"/>
</dbReference>
<sequence>MWVKPEEVLLANALWVNERANPYFVLQKRKGYGGGGLAGLLVGTIDTVLDSKTPPYRILHQTPGSELSYYISEANNKKEISKDWEWIEQNLMHTLAEFENDEEATDFVRCKIESLVANIVEIKEDDETQRFVTATRKFRKLFNMPKEEKLVNYYSCSYWKGKVPRQGWMYLSINHLCFYSFLLGREAKVIIRWTDITKLERDNNMLFPDTVKISTREASHYFSMVMHSSESYRLIEQLANMAMKQLMQEGGFEEDKMISFRTKKKTSKKMSSLKRDLDARARSEAFRQAFQLPVHEKLDGDEECTLWTPYNKQHVNGRLYLSSNFICFASRVRDLVTVIIPLRDIQVVEKVDNSASGNLIYNAVLVTTKGKMSFTFAQFSDRDFILERISDFLFRQPESKCRTKSQSDDSEEQIKFQPALISLFCRRESDELSPKETVKMHLWDVHFAEYGKGMCMYRTHRTQELVLKGIPDKYRGGMWMVFSGAVNEMASNEGYYGKIVQESLGKSSIATEEIERDLHRSLPEHPAFQNDLGISALRRVLTAYAWRNPNIGYCQAMNIVTSVLLLYTSEEEAFWLLTAICERLLPDYYNTKVVGALIDQSVFEDLIRTYLPSMHDKLETLGLLSMISLSWFLTIFLSVMPFSCAVNILDCFFYDGAKVMFQIALAILDEKSVELLACNEDGEAMTILCKYLENITNEDSTIPTVKHISSLTPSGDVQSSVDVTGLIEQSYRLFGNISNQVVDKLRLQYRLRVVQTIEDSTKRNVLRSVASDTLCKGKELDDLYILFKEEYLTSCYWRTSQQPVDTADKFDPSRPYYEQYKVDYDQFKTMFLSLSPWATGLHAGVLSLRAFRYLDENKDNMINFKEFVHIMGIMCKGSVAERLKLLYYLHLPPAFVNDEDEEDVETPTSPNTDSTESGVEAAEFFEEDSDLNSTKEDSEDLELPSPLPDTTQVPDIKNDSQVKDRGSQVKDKDSQVKNKDTQVKVKDSQVKDKDTQVKDKDSQVKDKDSQVKDKDQSEAEGKTTPPSTLPIETTDPKQDDVTLADSTANTLLLDGSTPSPDSKSDDYVLEDGIYVNRRRKRTLSERLQSDRKEDYKNVGRMNQVQFIQLWKTLYDMFLDNKDQQNLYHSIASIGTLLLQIGDVGKRFYMQKSISDETQSYGSDIPLSSSLDSRSDLSASPDSGHPFGMDGTGADNSGNALPSTITDSVETIENDKIEKAGNGSNVESGIGVSMYESHQSSESTKSAGSKADGDWSITFEQIMASMLTEPPIVAYFEQQSDISEPVQRMRNRRLQTKHSSPGLEATS</sequence>
<evidence type="ECO:0000256" key="1">
    <source>
        <dbReference type="ARBA" id="ARBA00004514"/>
    </source>
</evidence>
<evidence type="ECO:0000256" key="2">
    <source>
        <dbReference type="ARBA" id="ARBA00022468"/>
    </source>
</evidence>
<feature type="compositionally biased region" description="Polar residues" evidence="7">
    <location>
        <begin position="906"/>
        <end position="917"/>
    </location>
</feature>
<dbReference type="PROSITE" id="PS50222">
    <property type="entry name" value="EF_HAND_2"/>
    <property type="match status" value="1"/>
</dbReference>
<dbReference type="PROSITE" id="PS00018">
    <property type="entry name" value="EF_HAND_1"/>
    <property type="match status" value="1"/>
</dbReference>
<comment type="caution">
    <text evidence="10">The sequence shown here is derived from an EMBL/GenBank/DDBJ whole genome shotgun (WGS) entry which is preliminary data.</text>
</comment>
<dbReference type="SMART" id="SM00164">
    <property type="entry name" value="TBC"/>
    <property type="match status" value="1"/>
</dbReference>
<keyword evidence="5" id="KW-0106">Calcium</keyword>
<accession>A0AAN8Q2K8</accession>
<feature type="region of interest" description="Disordered" evidence="7">
    <location>
        <begin position="898"/>
        <end position="1040"/>
    </location>
</feature>
<feature type="compositionally biased region" description="Low complexity" evidence="7">
    <location>
        <begin position="1162"/>
        <end position="1182"/>
    </location>
</feature>
<dbReference type="GO" id="GO:0005096">
    <property type="term" value="F:GTPase activator activity"/>
    <property type="evidence" value="ECO:0007669"/>
    <property type="project" value="UniProtKB-KW"/>
</dbReference>
<dbReference type="Gene3D" id="1.10.8.270">
    <property type="entry name" value="putative rabgap domain of human tbc1 domain family member 14 like domains"/>
    <property type="match status" value="1"/>
</dbReference>
<dbReference type="FunFam" id="2.30.29.30:FF:000013">
    <property type="entry name" value="Putative TBC1 domain family member 8B"/>
    <property type="match status" value="1"/>
</dbReference>